<keyword evidence="2" id="KW-0472">Membrane</keyword>
<feature type="region of interest" description="Disordered" evidence="1">
    <location>
        <begin position="1"/>
        <end position="55"/>
    </location>
</feature>
<comment type="caution">
    <text evidence="3">The sequence shown here is derived from an EMBL/GenBank/DDBJ whole genome shotgun (WGS) entry which is preliminary data.</text>
</comment>
<dbReference type="Pfam" id="PF10028">
    <property type="entry name" value="DUF2270"/>
    <property type="match status" value="1"/>
</dbReference>
<feature type="compositionally biased region" description="Acidic residues" evidence="1">
    <location>
        <begin position="1"/>
        <end position="17"/>
    </location>
</feature>
<name>A0ABD5R880_9EURY</name>
<evidence type="ECO:0000256" key="2">
    <source>
        <dbReference type="SAM" id="Phobius"/>
    </source>
</evidence>
<feature type="transmembrane region" description="Helical" evidence="2">
    <location>
        <begin position="218"/>
        <end position="242"/>
    </location>
</feature>
<keyword evidence="2" id="KW-1133">Transmembrane helix</keyword>
<dbReference type="RefSeq" id="WP_227228394.1">
    <property type="nucleotide sequence ID" value="NZ_JAJCVJ010000001.1"/>
</dbReference>
<feature type="transmembrane region" description="Helical" evidence="2">
    <location>
        <begin position="106"/>
        <end position="124"/>
    </location>
</feature>
<accession>A0ABD5R880</accession>
<keyword evidence="2" id="KW-0812">Transmembrane</keyword>
<evidence type="ECO:0000313" key="4">
    <source>
        <dbReference type="Proteomes" id="UP001596201"/>
    </source>
</evidence>
<protein>
    <submittedName>
        <fullName evidence="3">DUF2270 domain-containing protein</fullName>
    </submittedName>
</protein>
<evidence type="ECO:0000256" key="1">
    <source>
        <dbReference type="SAM" id="MobiDB-lite"/>
    </source>
</evidence>
<feature type="transmembrane region" description="Helical" evidence="2">
    <location>
        <begin position="83"/>
        <end position="100"/>
    </location>
</feature>
<dbReference type="Proteomes" id="UP001596201">
    <property type="component" value="Unassembled WGS sequence"/>
</dbReference>
<dbReference type="EMBL" id="JBHSKX010000001">
    <property type="protein sequence ID" value="MFC5366254.1"/>
    <property type="molecule type" value="Genomic_DNA"/>
</dbReference>
<organism evidence="3 4">
    <name type="scientific">Salinirubrum litoreum</name>
    <dbReference type="NCBI Taxonomy" id="1126234"/>
    <lineage>
        <taxon>Archaea</taxon>
        <taxon>Methanobacteriati</taxon>
        <taxon>Methanobacteriota</taxon>
        <taxon>Stenosarchaea group</taxon>
        <taxon>Halobacteria</taxon>
        <taxon>Halobacteriales</taxon>
        <taxon>Haloferacaceae</taxon>
        <taxon>Salinirubrum</taxon>
    </lineage>
</organism>
<dbReference type="AlphaFoldDB" id="A0ABD5R880"/>
<feature type="compositionally biased region" description="Basic and acidic residues" evidence="1">
    <location>
        <begin position="22"/>
        <end position="36"/>
    </location>
</feature>
<dbReference type="InterPro" id="IPR014470">
    <property type="entry name" value="UCP01500"/>
</dbReference>
<proteinExistence type="predicted"/>
<feature type="transmembrane region" description="Helical" evidence="2">
    <location>
        <begin position="188"/>
        <end position="206"/>
    </location>
</feature>
<reference evidence="3 4" key="1">
    <citation type="journal article" date="2019" name="Int. J. Syst. Evol. Microbiol.">
        <title>The Global Catalogue of Microorganisms (GCM) 10K type strain sequencing project: providing services to taxonomists for standard genome sequencing and annotation.</title>
        <authorList>
            <consortium name="The Broad Institute Genomics Platform"/>
            <consortium name="The Broad Institute Genome Sequencing Center for Infectious Disease"/>
            <person name="Wu L."/>
            <person name="Ma J."/>
        </authorList>
    </citation>
    <scope>NUCLEOTIDE SEQUENCE [LARGE SCALE GENOMIC DNA]</scope>
    <source>
        <strain evidence="3 4">CGMCC 1.12237</strain>
    </source>
</reference>
<gene>
    <name evidence="3" type="ORF">ACFPJ5_04840</name>
</gene>
<evidence type="ECO:0000313" key="3">
    <source>
        <dbReference type="EMBL" id="MFC5366254.1"/>
    </source>
</evidence>
<sequence>MTDDSSSDADPPPDDAETVSADSDRPPRDADSRETVDPVNVAGDPEVGKGLLDETMGPSSAMAHLYRGEIHRMKFWRERLDRTTNWAVIVMAAVLTWAFSSPTNPHYVILVGAAALTVFLVVEARRYRGYDIWRSRVRSLQQNVWTPGLDPTRDPADPDWRRDLADDYDTPTIKITMEEAVAHRLRRIYLPLFAVLLSAWVIRITAFGVERWPESAGIGMISGALVSAVVAGYTLLLVGIALRPRTWHAREEMRTTDFRRER</sequence>
<keyword evidence="4" id="KW-1185">Reference proteome</keyword>